<evidence type="ECO:0000259" key="2">
    <source>
        <dbReference type="Pfam" id="PF13360"/>
    </source>
</evidence>
<dbReference type="SMART" id="SM00564">
    <property type="entry name" value="PQQ"/>
    <property type="match status" value="6"/>
</dbReference>
<dbReference type="KEGG" id="haad:MW046_03845"/>
<dbReference type="Pfam" id="PF13360">
    <property type="entry name" value="PQQ_2"/>
    <property type="match status" value="3"/>
</dbReference>
<dbReference type="RefSeq" id="WP_247994249.1">
    <property type="nucleotide sequence ID" value="NZ_CP096019.1"/>
</dbReference>
<evidence type="ECO:0000313" key="4">
    <source>
        <dbReference type="Proteomes" id="UP000831768"/>
    </source>
</evidence>
<dbReference type="Gene3D" id="2.40.128.630">
    <property type="match status" value="1"/>
</dbReference>
<protein>
    <submittedName>
        <fullName evidence="3">PQQ-binding-like beta-propeller repeat protein</fullName>
    </submittedName>
</protein>
<dbReference type="EMBL" id="CP096019">
    <property type="protein sequence ID" value="UPM43586.1"/>
    <property type="molecule type" value="Genomic_DNA"/>
</dbReference>
<dbReference type="InterPro" id="IPR002372">
    <property type="entry name" value="PQQ_rpt_dom"/>
</dbReference>
<dbReference type="SUPFAM" id="SSF50998">
    <property type="entry name" value="Quinoprotein alcohol dehydrogenase-like"/>
    <property type="match status" value="2"/>
</dbReference>
<name>A0A8U0A407_9EURY</name>
<dbReference type="PANTHER" id="PTHR34512:SF30">
    <property type="entry name" value="OUTER MEMBRANE PROTEIN ASSEMBLY FACTOR BAMB"/>
    <property type="match status" value="1"/>
</dbReference>
<gene>
    <name evidence="3" type="ORF">MW046_03845</name>
</gene>
<feature type="domain" description="Pyrrolo-quinoline quinone repeat" evidence="2">
    <location>
        <begin position="366"/>
        <end position="444"/>
    </location>
</feature>
<dbReference type="Gene3D" id="2.130.10.10">
    <property type="entry name" value="YVTN repeat-like/Quinoprotein amine dehydrogenase"/>
    <property type="match status" value="2"/>
</dbReference>
<feature type="region of interest" description="Disordered" evidence="1">
    <location>
        <begin position="319"/>
        <end position="344"/>
    </location>
</feature>
<evidence type="ECO:0000256" key="1">
    <source>
        <dbReference type="SAM" id="MobiDB-lite"/>
    </source>
</evidence>
<dbReference type="GeneID" id="71927150"/>
<feature type="compositionally biased region" description="Basic and acidic residues" evidence="1">
    <location>
        <begin position="28"/>
        <end position="40"/>
    </location>
</feature>
<keyword evidence="4" id="KW-1185">Reference proteome</keyword>
<dbReference type="PANTHER" id="PTHR34512">
    <property type="entry name" value="CELL SURFACE PROTEIN"/>
    <property type="match status" value="1"/>
</dbReference>
<accession>A0A8U0A407</accession>
<sequence>MKADNLSRRRVMKSVGTIAGVGVVNSHGENRRTEASERTEQSVISPPEPESQTAWPQVGGDAANTGTRRGARGPKTSITFRWQVEGKSPLSGVVVKDATVYTNDEHRVYALSAADGSTRWSIGTDRSHRVSAPAVGDALVYVGTGSYKSKRERDDPGAYVSHVRAVDRATGEDVWRFEPNRLVDRFHTPTISDGIIYTVGRSVGAGTVGRLYALNGESGELLWTHPTGRSGINGYDAPPVAVTDGTVYLTADKLTAIDGATGGVNWSVDPAGTYKATGINAPAVADGRLYVGRGTETATMFEARSVTDGTLLWEHTVTPPRTARSTRTSRRRKEDGPLPGRWTTPAVSDDSVYVGFNERSPRTNRASVVTALRSDDGTVRWQTSFTDDRHVVYTPATTEKTLYTGGTALALDDGTVRWRLAVPPTRRIDAFAPPAISDDTVYVGGDSLRAITGPL</sequence>
<feature type="domain" description="Pyrrolo-quinoline quinone repeat" evidence="2">
    <location>
        <begin position="161"/>
        <end position="325"/>
    </location>
</feature>
<dbReference type="InterPro" id="IPR018391">
    <property type="entry name" value="PQQ_b-propeller_rpt"/>
</dbReference>
<dbReference type="AlphaFoldDB" id="A0A8U0A407"/>
<reference evidence="3" key="1">
    <citation type="submission" date="2022-04" db="EMBL/GenBank/DDBJ databases">
        <title>Halocatena sp. nov., isolated from a salt lake.</title>
        <authorList>
            <person name="Cui H.-L."/>
        </authorList>
    </citation>
    <scope>NUCLEOTIDE SEQUENCE</scope>
    <source>
        <strain evidence="3">AD-1</strain>
    </source>
</reference>
<dbReference type="Proteomes" id="UP000831768">
    <property type="component" value="Chromosome"/>
</dbReference>
<organism evidence="3 4">
    <name type="scientific">Halocatena salina</name>
    <dbReference type="NCBI Taxonomy" id="2934340"/>
    <lineage>
        <taxon>Archaea</taxon>
        <taxon>Methanobacteriati</taxon>
        <taxon>Methanobacteriota</taxon>
        <taxon>Stenosarchaea group</taxon>
        <taxon>Halobacteria</taxon>
        <taxon>Halobacteriales</taxon>
        <taxon>Natronomonadaceae</taxon>
        <taxon>Halocatena</taxon>
    </lineage>
</organism>
<feature type="domain" description="Pyrrolo-quinoline quinone repeat" evidence="2">
    <location>
        <begin position="82"/>
        <end position="145"/>
    </location>
</feature>
<proteinExistence type="predicted"/>
<dbReference type="InterPro" id="IPR011047">
    <property type="entry name" value="Quinoprotein_ADH-like_sf"/>
</dbReference>
<feature type="region of interest" description="Disordered" evidence="1">
    <location>
        <begin position="22"/>
        <end position="73"/>
    </location>
</feature>
<dbReference type="InterPro" id="IPR015943">
    <property type="entry name" value="WD40/YVTN_repeat-like_dom_sf"/>
</dbReference>
<evidence type="ECO:0000313" key="3">
    <source>
        <dbReference type="EMBL" id="UPM43586.1"/>
    </source>
</evidence>